<dbReference type="RefSeq" id="WP_003304824.1">
    <property type="nucleotide sequence ID" value="NZ_NFDQ01000019.1"/>
</dbReference>
<accession>A0A243D1A9</accession>
<organism evidence="1 2">
    <name type="scientific">Bacillus thuringiensis serovar vazensis</name>
    <dbReference type="NCBI Taxonomy" id="180867"/>
    <lineage>
        <taxon>Bacteria</taxon>
        <taxon>Bacillati</taxon>
        <taxon>Bacillota</taxon>
        <taxon>Bacilli</taxon>
        <taxon>Bacillales</taxon>
        <taxon>Bacillaceae</taxon>
        <taxon>Bacillus</taxon>
        <taxon>Bacillus cereus group</taxon>
    </lineage>
</organism>
<dbReference type="Proteomes" id="UP000194911">
    <property type="component" value="Unassembled WGS sequence"/>
</dbReference>
<dbReference type="AlphaFoldDB" id="A0A243D1A9"/>
<comment type="caution">
    <text evidence="1">The sequence shown here is derived from an EMBL/GenBank/DDBJ whole genome shotgun (WGS) entry which is preliminary data.</text>
</comment>
<reference evidence="1 2" key="1">
    <citation type="submission" date="2016-10" db="EMBL/GenBank/DDBJ databases">
        <title>Comparative genomics of Bacillus thuringiensis reveals a path to pathogens against multiple invertebrate hosts.</title>
        <authorList>
            <person name="Zheng J."/>
            <person name="Gao Q."/>
            <person name="Liu H."/>
            <person name="Peng D."/>
            <person name="Ruan L."/>
            <person name="Sun M."/>
        </authorList>
    </citation>
    <scope>NUCLEOTIDE SEQUENCE [LARGE SCALE GENOMIC DNA]</scope>
    <source>
        <strain evidence="1">BGSC 4CE1</strain>
    </source>
</reference>
<evidence type="ECO:0000313" key="2">
    <source>
        <dbReference type="Proteomes" id="UP000194911"/>
    </source>
</evidence>
<evidence type="ECO:0000313" key="1">
    <source>
        <dbReference type="EMBL" id="OTY79185.1"/>
    </source>
</evidence>
<sequence length="170" mass="18429">MVKSFTRVALAGVIGLSGLGLIGGTAASAEENNLPTVSSANALNKTDIKHNFAALGGFSVYANLNSDDREFDTDNAGSGDAKANDVYYFTVTPLGGGTYSYVNFWMDKYSTSNKMNFEVYKNDNLIKRATSQGRYAEVRDLRVTSGTYVVKVFDPTGSNDSSVRLRARIY</sequence>
<dbReference type="EMBL" id="NFDQ01000019">
    <property type="protein sequence ID" value="OTY79185.1"/>
    <property type="molecule type" value="Genomic_DNA"/>
</dbReference>
<name>A0A243D1A9_BACTU</name>
<proteinExistence type="predicted"/>
<protein>
    <submittedName>
        <fullName evidence="1">Uncharacterized protein</fullName>
    </submittedName>
</protein>
<gene>
    <name evidence="1" type="ORF">BK749_06660</name>
</gene>